<dbReference type="EMBL" id="WHPC01000050">
    <property type="protein sequence ID" value="MPV37813.1"/>
    <property type="molecule type" value="Genomic_DNA"/>
</dbReference>
<proteinExistence type="predicted"/>
<dbReference type="RefSeq" id="WP_152194235.1">
    <property type="nucleotide sequence ID" value="NZ_VUKD01000001.1"/>
</dbReference>
<feature type="transmembrane region" description="Helical" evidence="1">
    <location>
        <begin position="148"/>
        <end position="170"/>
    </location>
</feature>
<feature type="transmembrane region" description="Helical" evidence="1">
    <location>
        <begin position="182"/>
        <end position="207"/>
    </location>
</feature>
<evidence type="ECO:0008006" key="4">
    <source>
        <dbReference type="Google" id="ProtNLM"/>
    </source>
</evidence>
<name>A0A6N7EL79_9MICO</name>
<keyword evidence="1" id="KW-0472">Membrane</keyword>
<evidence type="ECO:0000256" key="1">
    <source>
        <dbReference type="SAM" id="Phobius"/>
    </source>
</evidence>
<evidence type="ECO:0000313" key="2">
    <source>
        <dbReference type="EMBL" id="MPV37813.1"/>
    </source>
</evidence>
<dbReference type="AlphaFoldDB" id="A0A6N7EL79"/>
<evidence type="ECO:0000313" key="3">
    <source>
        <dbReference type="Proteomes" id="UP000437709"/>
    </source>
</evidence>
<dbReference type="Pfam" id="PF22564">
    <property type="entry name" value="HAAS"/>
    <property type="match status" value="1"/>
</dbReference>
<feature type="transmembrane region" description="Helical" evidence="1">
    <location>
        <begin position="93"/>
        <end position="115"/>
    </location>
</feature>
<reference evidence="2 3" key="1">
    <citation type="submission" date="2019-10" db="EMBL/GenBank/DDBJ databases">
        <title>Georgenia wutianyii sp. nov. and Georgenia yuyongxinii sp. nov. isolated from plateau pika (Ochotona curzoniae) in the Qinghai-Tibet plateau of China.</title>
        <authorList>
            <person name="Tian Z."/>
        </authorList>
    </citation>
    <scope>NUCLEOTIDE SEQUENCE [LARGE SCALE GENOMIC DNA]</scope>
    <source>
        <strain evidence="2 3">JCM 19765</strain>
    </source>
</reference>
<dbReference type="OrthoDB" id="5192580at2"/>
<keyword evidence="1" id="KW-1133">Transmembrane helix</keyword>
<gene>
    <name evidence="2" type="ORF">GB881_12310</name>
</gene>
<organism evidence="2 3">
    <name type="scientific">Georgenia subflava</name>
    <dbReference type="NCBI Taxonomy" id="1622177"/>
    <lineage>
        <taxon>Bacteria</taxon>
        <taxon>Bacillati</taxon>
        <taxon>Actinomycetota</taxon>
        <taxon>Actinomycetes</taxon>
        <taxon>Micrococcales</taxon>
        <taxon>Bogoriellaceae</taxon>
        <taxon>Georgenia</taxon>
    </lineage>
</organism>
<sequence>MRERIAAYLDDLGRMLEPAEPVLRSDVLGGVREHIDAALADGPQPPTDREVDRVLVELGPPEQVAAEALAHDRPAPQRPSGLDRAWVPSTVGLLLLITAGLYLVVIGAMAGFLAAETAPVVQADAGDGFDGSRTQEAGTALLPASYDMVWSALAPIPLVALPWLLTVVLLTGSSLWSIRQKWLGALLLPALVLVCGLLIVTTVLVPVGALRGVLVLGVFVAVVASTIWAVARLWRTGAQQARRVVSAGARADRLSISP</sequence>
<feature type="transmembrane region" description="Helical" evidence="1">
    <location>
        <begin position="213"/>
        <end position="234"/>
    </location>
</feature>
<keyword evidence="1" id="KW-0812">Transmembrane</keyword>
<accession>A0A6N7EL79</accession>
<dbReference type="Proteomes" id="UP000437709">
    <property type="component" value="Unassembled WGS sequence"/>
</dbReference>
<protein>
    <recommendedName>
        <fullName evidence="4">DUF1700 domain-containing protein</fullName>
    </recommendedName>
</protein>
<comment type="caution">
    <text evidence="2">The sequence shown here is derived from an EMBL/GenBank/DDBJ whole genome shotgun (WGS) entry which is preliminary data.</text>
</comment>
<keyword evidence="3" id="KW-1185">Reference proteome</keyword>